<evidence type="ECO:0000313" key="2">
    <source>
        <dbReference type="EMBL" id="SVC62692.1"/>
    </source>
</evidence>
<reference evidence="2" key="1">
    <citation type="submission" date="2018-05" db="EMBL/GenBank/DDBJ databases">
        <authorList>
            <person name="Lanie J.A."/>
            <person name="Ng W.-L."/>
            <person name="Kazmierczak K.M."/>
            <person name="Andrzejewski T.M."/>
            <person name="Davidsen T.M."/>
            <person name="Wayne K.J."/>
            <person name="Tettelin H."/>
            <person name="Glass J.I."/>
            <person name="Rusch D."/>
            <person name="Podicherti R."/>
            <person name="Tsui H.-C.T."/>
            <person name="Winkler M.E."/>
        </authorList>
    </citation>
    <scope>NUCLEOTIDE SEQUENCE</scope>
</reference>
<accession>A0A382NSI8</accession>
<evidence type="ECO:0000259" key="1">
    <source>
        <dbReference type="Pfam" id="PF08241"/>
    </source>
</evidence>
<feature type="domain" description="Methyltransferase type 11" evidence="1">
    <location>
        <begin position="63"/>
        <end position="102"/>
    </location>
</feature>
<organism evidence="2">
    <name type="scientific">marine metagenome</name>
    <dbReference type="NCBI Taxonomy" id="408172"/>
    <lineage>
        <taxon>unclassified sequences</taxon>
        <taxon>metagenomes</taxon>
        <taxon>ecological metagenomes</taxon>
    </lineage>
</organism>
<name>A0A382NSI8_9ZZZZ</name>
<dbReference type="InterPro" id="IPR029063">
    <property type="entry name" value="SAM-dependent_MTases_sf"/>
</dbReference>
<dbReference type="SUPFAM" id="SSF53335">
    <property type="entry name" value="S-adenosyl-L-methionine-dependent methyltransferases"/>
    <property type="match status" value="1"/>
</dbReference>
<protein>
    <recommendedName>
        <fullName evidence="1">Methyltransferase type 11 domain-containing protein</fullName>
    </recommendedName>
</protein>
<sequence length="215" mass="26054">MILKRTSRDYQKKWLRENKNLKILDLGCSLNNYWSEANHFADLSDFSQEFGNLNLKFTQIKRNQKLPFKDKEFDYVILSHVLEHVPNLLEFVSEIERISKAGYIELPTKLNDNLVFGCDEDDVGHKWWFEFDDVNNQLLYSEKVDVLEKFVTVGQIWKFQKFFEDSLLLQIYWEEKINLARRQSFKFDKKIYFLSLVRKYFSKKFRNFLSRKKNS</sequence>
<dbReference type="InterPro" id="IPR013216">
    <property type="entry name" value="Methyltransf_11"/>
</dbReference>
<dbReference type="Pfam" id="PF08241">
    <property type="entry name" value="Methyltransf_11"/>
    <property type="match status" value="1"/>
</dbReference>
<proteinExistence type="predicted"/>
<dbReference type="GO" id="GO:0008757">
    <property type="term" value="F:S-adenosylmethionine-dependent methyltransferase activity"/>
    <property type="evidence" value="ECO:0007669"/>
    <property type="project" value="InterPro"/>
</dbReference>
<dbReference type="Gene3D" id="3.40.50.150">
    <property type="entry name" value="Vaccinia Virus protein VP39"/>
    <property type="match status" value="1"/>
</dbReference>
<gene>
    <name evidence="2" type="ORF">METZ01_LOCUS315546</name>
</gene>
<dbReference type="EMBL" id="UINC01101686">
    <property type="protein sequence ID" value="SVC62692.1"/>
    <property type="molecule type" value="Genomic_DNA"/>
</dbReference>
<dbReference type="AlphaFoldDB" id="A0A382NSI8"/>